<dbReference type="InterPro" id="IPR009057">
    <property type="entry name" value="Homeodomain-like_sf"/>
</dbReference>
<keyword evidence="3" id="KW-0238">DNA-binding</keyword>
<dbReference type="PROSITE" id="PS50090">
    <property type="entry name" value="MYB_LIKE"/>
    <property type="match status" value="2"/>
</dbReference>
<dbReference type="Gene3D" id="1.10.10.60">
    <property type="entry name" value="Homeodomain-like"/>
    <property type="match status" value="2"/>
</dbReference>
<feature type="domain" description="HTH myb-type" evidence="11">
    <location>
        <begin position="132"/>
        <end position="188"/>
    </location>
</feature>
<feature type="compositionally biased region" description="Polar residues" evidence="8">
    <location>
        <begin position="253"/>
        <end position="270"/>
    </location>
</feature>
<evidence type="ECO:0000259" key="9">
    <source>
        <dbReference type="PROSITE" id="PS50090"/>
    </source>
</evidence>
<dbReference type="PROSITE" id="PS51294">
    <property type="entry name" value="HTH_MYB"/>
    <property type="match status" value="1"/>
</dbReference>
<evidence type="ECO:0000256" key="3">
    <source>
        <dbReference type="ARBA" id="ARBA00023125"/>
    </source>
</evidence>
<dbReference type="NCBIfam" id="TIGR01557">
    <property type="entry name" value="myb_SHAQKYF"/>
    <property type="match status" value="1"/>
</dbReference>
<evidence type="ECO:0000259" key="11">
    <source>
        <dbReference type="PROSITE" id="PS51294"/>
    </source>
</evidence>
<dbReference type="PANTHER" id="PTHR44042">
    <property type="entry name" value="DUPLICATED HOMEODOMAIN-LIKE SUPERFAMILY PROTEIN-RELATED"/>
    <property type="match status" value="1"/>
</dbReference>
<dbReference type="SMART" id="SM00717">
    <property type="entry name" value="SANT"/>
    <property type="match status" value="2"/>
</dbReference>
<comment type="subcellular location">
    <subcellularLocation>
        <location evidence="1">Nucleus</location>
    </subcellularLocation>
</comment>
<evidence type="ECO:0000256" key="6">
    <source>
        <dbReference type="ARBA" id="ARBA00068153"/>
    </source>
</evidence>
<evidence type="ECO:0000256" key="4">
    <source>
        <dbReference type="ARBA" id="ARBA00023163"/>
    </source>
</evidence>
<feature type="compositionally biased region" description="Low complexity" evidence="8">
    <location>
        <begin position="211"/>
        <end position="225"/>
    </location>
</feature>
<feature type="domain" description="SANT" evidence="10">
    <location>
        <begin position="140"/>
        <end position="188"/>
    </location>
</feature>
<dbReference type="InterPro" id="IPR017884">
    <property type="entry name" value="SANT_dom"/>
</dbReference>
<feature type="domain" description="Myb-like" evidence="9">
    <location>
        <begin position="24"/>
        <end position="78"/>
    </location>
</feature>
<keyword evidence="2" id="KW-0805">Transcription regulation</keyword>
<dbReference type="GO" id="GO:0009739">
    <property type="term" value="P:response to gibberellin"/>
    <property type="evidence" value="ECO:0007669"/>
    <property type="project" value="UniProtKB-ARBA"/>
</dbReference>
<reference evidence="13" key="1">
    <citation type="journal article" date="2017" name="Nat. Commun.">
        <title>The asparagus genome sheds light on the origin and evolution of a young Y chromosome.</title>
        <authorList>
            <person name="Harkess A."/>
            <person name="Zhou J."/>
            <person name="Xu C."/>
            <person name="Bowers J.E."/>
            <person name="Van der Hulst R."/>
            <person name="Ayyampalayam S."/>
            <person name="Mercati F."/>
            <person name="Riccardi P."/>
            <person name="McKain M.R."/>
            <person name="Kakrana A."/>
            <person name="Tang H."/>
            <person name="Ray J."/>
            <person name="Groenendijk J."/>
            <person name="Arikit S."/>
            <person name="Mathioni S.M."/>
            <person name="Nakano M."/>
            <person name="Shan H."/>
            <person name="Telgmann-Rauber A."/>
            <person name="Kanno A."/>
            <person name="Yue Z."/>
            <person name="Chen H."/>
            <person name="Li W."/>
            <person name="Chen Y."/>
            <person name="Xu X."/>
            <person name="Zhang Y."/>
            <person name="Luo S."/>
            <person name="Chen H."/>
            <person name="Gao J."/>
            <person name="Mao Z."/>
            <person name="Pires J.C."/>
            <person name="Luo M."/>
            <person name="Kudrna D."/>
            <person name="Wing R.A."/>
            <person name="Meyers B.C."/>
            <person name="Yi K."/>
            <person name="Kong H."/>
            <person name="Lavrijsen P."/>
            <person name="Sunseri F."/>
            <person name="Falavigna A."/>
            <person name="Ye Y."/>
            <person name="Leebens-Mack J.H."/>
            <person name="Chen G."/>
        </authorList>
    </citation>
    <scope>NUCLEOTIDE SEQUENCE [LARGE SCALE GENOMIC DNA]</scope>
    <source>
        <strain evidence="13">cv. DH0086</strain>
    </source>
</reference>
<evidence type="ECO:0000259" key="10">
    <source>
        <dbReference type="PROSITE" id="PS51293"/>
    </source>
</evidence>
<dbReference type="FunFam" id="1.10.10.60:FF:000154">
    <property type="entry name" value="Transcription factor SRM1"/>
    <property type="match status" value="1"/>
</dbReference>
<dbReference type="Gramene" id="ONK62078">
    <property type="protein sequence ID" value="ONK62078"/>
    <property type="gene ID" value="A4U43_C07F130"/>
</dbReference>
<organism evidence="12 13">
    <name type="scientific">Asparagus officinalis</name>
    <name type="common">Garden asparagus</name>
    <dbReference type="NCBI Taxonomy" id="4686"/>
    <lineage>
        <taxon>Eukaryota</taxon>
        <taxon>Viridiplantae</taxon>
        <taxon>Streptophyta</taxon>
        <taxon>Embryophyta</taxon>
        <taxon>Tracheophyta</taxon>
        <taxon>Spermatophyta</taxon>
        <taxon>Magnoliopsida</taxon>
        <taxon>Liliopsida</taxon>
        <taxon>Asparagales</taxon>
        <taxon>Asparagaceae</taxon>
        <taxon>Asparagoideae</taxon>
        <taxon>Asparagus</taxon>
    </lineage>
</organism>
<protein>
    <recommendedName>
        <fullName evidence="6">Transcription factor MYBS1</fullName>
    </recommendedName>
    <alternativeName>
        <fullName evidence="7">Myb-related protein S1</fullName>
    </alternativeName>
</protein>
<dbReference type="CDD" id="cd00167">
    <property type="entry name" value="SANT"/>
    <property type="match status" value="2"/>
</dbReference>
<dbReference type="InterPro" id="IPR006447">
    <property type="entry name" value="Myb_dom_plants"/>
</dbReference>
<evidence type="ECO:0000256" key="8">
    <source>
        <dbReference type="SAM" id="MobiDB-lite"/>
    </source>
</evidence>
<sequence>MVTKSWMEVLSPTSSYSPNSTWVLGEKKSGSWTQQENKIFENALAHFDSRTPDRWEKVAALIPGKTVRDVIAHYHDLEDDVNYIEAGLIPLPGYSTCLDLGAGCFDDDDDDDGDGINQSYFVGGKRGRFSDHERKKGAPWTEDEHRLFLLGLIKHGRGDWRSISRNFVITRNPTQVASHAQKYFNRRNSSNKDKRRASIHDITVADMTDNSPSSPSQSSTLSMKSAVTAVPVSPGSDQTKEAAARVYSRSMLPDSSTNPFGIQSESQNSYRGALHDPMARHQTSMLF</sequence>
<proteinExistence type="predicted"/>
<dbReference type="InterPro" id="IPR017930">
    <property type="entry name" value="Myb_dom"/>
</dbReference>
<evidence type="ECO:0000256" key="5">
    <source>
        <dbReference type="ARBA" id="ARBA00023242"/>
    </source>
</evidence>
<feature type="domain" description="Myb-like" evidence="9">
    <location>
        <begin position="132"/>
        <end position="184"/>
    </location>
</feature>
<dbReference type="OMA" id="MHCGQLQ"/>
<dbReference type="AlphaFoldDB" id="A0A5P1E8C2"/>
<dbReference type="FunFam" id="1.10.10.60:FF:000009">
    <property type="entry name" value="transcription factor MYB1R1"/>
    <property type="match status" value="1"/>
</dbReference>
<dbReference type="EMBL" id="CM007387">
    <property type="protein sequence ID" value="ONK62078.1"/>
    <property type="molecule type" value="Genomic_DNA"/>
</dbReference>
<evidence type="ECO:0000256" key="1">
    <source>
        <dbReference type="ARBA" id="ARBA00004123"/>
    </source>
</evidence>
<evidence type="ECO:0000313" key="13">
    <source>
        <dbReference type="Proteomes" id="UP000243459"/>
    </source>
</evidence>
<dbReference type="GO" id="GO:0009744">
    <property type="term" value="P:response to sucrose"/>
    <property type="evidence" value="ECO:0007669"/>
    <property type="project" value="UniProtKB-ARBA"/>
</dbReference>
<dbReference type="InterPro" id="IPR001005">
    <property type="entry name" value="SANT/Myb"/>
</dbReference>
<evidence type="ECO:0000256" key="2">
    <source>
        <dbReference type="ARBA" id="ARBA00023015"/>
    </source>
</evidence>
<dbReference type="Pfam" id="PF00249">
    <property type="entry name" value="Myb_DNA-binding"/>
    <property type="match status" value="2"/>
</dbReference>
<dbReference type="PROSITE" id="PS51293">
    <property type="entry name" value="SANT"/>
    <property type="match status" value="1"/>
</dbReference>
<keyword evidence="4" id="KW-0804">Transcription</keyword>
<gene>
    <name evidence="12" type="ORF">A4U43_C07F130</name>
</gene>
<feature type="region of interest" description="Disordered" evidence="8">
    <location>
        <begin position="181"/>
        <end position="272"/>
    </location>
</feature>
<evidence type="ECO:0000313" key="12">
    <source>
        <dbReference type="EMBL" id="ONK62078.1"/>
    </source>
</evidence>
<evidence type="ECO:0000256" key="7">
    <source>
        <dbReference type="ARBA" id="ARBA00076145"/>
    </source>
</evidence>
<dbReference type="GO" id="GO:0005634">
    <property type="term" value="C:nucleus"/>
    <property type="evidence" value="ECO:0007669"/>
    <property type="project" value="UniProtKB-SubCell"/>
</dbReference>
<accession>A0A5P1E8C2</accession>
<feature type="compositionally biased region" description="Basic and acidic residues" evidence="8">
    <location>
        <begin position="190"/>
        <end position="199"/>
    </location>
</feature>
<keyword evidence="13" id="KW-1185">Reference proteome</keyword>
<dbReference type="Proteomes" id="UP000243459">
    <property type="component" value="Chromosome 7"/>
</dbReference>
<dbReference type="PANTHER" id="PTHR44042:SF41">
    <property type="entry name" value="DUPLICATED HOMEODOMAIN-LIKE SUPERFAMILY PROTEIN-RELATED"/>
    <property type="match status" value="1"/>
</dbReference>
<dbReference type="OrthoDB" id="118550at2759"/>
<dbReference type="SUPFAM" id="SSF46689">
    <property type="entry name" value="Homeodomain-like"/>
    <property type="match status" value="2"/>
</dbReference>
<name>A0A5P1E8C2_ASPOF</name>
<dbReference type="GO" id="GO:0003677">
    <property type="term" value="F:DNA binding"/>
    <property type="evidence" value="ECO:0007669"/>
    <property type="project" value="UniProtKB-KW"/>
</dbReference>
<keyword evidence="5" id="KW-0539">Nucleus</keyword>